<keyword evidence="4 6" id="KW-0472">Membrane</keyword>
<dbReference type="AlphaFoldDB" id="A0AAJ7WZM7"/>
<dbReference type="InterPro" id="IPR004853">
    <property type="entry name" value="Sugar_P_trans_dom"/>
</dbReference>
<feature type="transmembrane region" description="Helical" evidence="6">
    <location>
        <begin position="341"/>
        <end position="360"/>
    </location>
</feature>
<gene>
    <name evidence="9" type="primary">SLC35C1</name>
</gene>
<dbReference type="Proteomes" id="UP001318040">
    <property type="component" value="Chromosome 24"/>
</dbReference>
<evidence type="ECO:0000313" key="9">
    <source>
        <dbReference type="RefSeq" id="XP_032815885.1"/>
    </source>
</evidence>
<accession>A0AAJ7WZM7</accession>
<feature type="region of interest" description="Disordered" evidence="5">
    <location>
        <begin position="1"/>
        <end position="42"/>
    </location>
</feature>
<feature type="region of interest" description="Disordered" evidence="5">
    <location>
        <begin position="82"/>
        <end position="124"/>
    </location>
</feature>
<evidence type="ECO:0000256" key="2">
    <source>
        <dbReference type="ARBA" id="ARBA00022692"/>
    </source>
</evidence>
<reference evidence="9" key="1">
    <citation type="submission" date="2025-08" db="UniProtKB">
        <authorList>
            <consortium name="RefSeq"/>
        </authorList>
    </citation>
    <scope>IDENTIFICATION</scope>
    <source>
        <tissue evidence="9">Sperm</tissue>
    </source>
</reference>
<feature type="transmembrane region" description="Helical" evidence="6">
    <location>
        <begin position="187"/>
        <end position="208"/>
    </location>
</feature>
<dbReference type="RefSeq" id="XP_032815885.1">
    <property type="nucleotide sequence ID" value="XM_032959994.1"/>
</dbReference>
<protein>
    <submittedName>
        <fullName evidence="9">GDP-fucose transporter 1</fullName>
    </submittedName>
</protein>
<feature type="transmembrane region" description="Helical" evidence="6">
    <location>
        <begin position="432"/>
        <end position="451"/>
    </location>
</feature>
<feature type="transmembrane region" description="Helical" evidence="6">
    <location>
        <begin position="372"/>
        <end position="394"/>
    </location>
</feature>
<comment type="subcellular location">
    <subcellularLocation>
        <location evidence="1">Membrane</location>
        <topology evidence="1">Multi-pass membrane protein</topology>
    </subcellularLocation>
</comment>
<dbReference type="Pfam" id="PF03151">
    <property type="entry name" value="TPT"/>
    <property type="match status" value="1"/>
</dbReference>
<dbReference type="CTD" id="55343"/>
<sequence>MTSSRPRISPRRSNRALAAGESADPARVNGGSSSSSSARLLQPPAHTHTYTHARLHEINAAATISTNCARSLFRCQHSLTTPSAHDARRRAGMLPSRPRERAVPLERRARTSCPADDAAAGGSPHRLAMLQPGSGDDRGPPGLAQRSVRIALVVALYWLVSVSMVFLNKHLLGGAGASEGLDAPLFVTFYQCAVTVALCWAMRSLAGLFPRRVRFPELGCDTQILLQVLPLSLVFTGMITFNNLCLKFVGISFYNVGRSLTTVFNVLMSYMILGQGTSLPALLCCGMIIGGFWLGVDQEDMSGTLSVAGVVFGVVASLCVSLNAIYTKKVLPLVGGSLWRLAYYNNINACLLFMPIILLVGEAPKLLAFEHVFSPHFWMIMTLGGVLGFGIGYVTGLQIQVTSPLTHNVSGTAKACVQTVVAVSYFGEFKTVLWWASNVLVLTGSFFYTWVKGHEMKKAQQDFMKDLQKA</sequence>
<evidence type="ECO:0000313" key="8">
    <source>
        <dbReference type="Proteomes" id="UP001318040"/>
    </source>
</evidence>
<keyword evidence="3 6" id="KW-1133">Transmembrane helix</keyword>
<dbReference type="GeneID" id="116945570"/>
<keyword evidence="2 6" id="KW-0812">Transmembrane</keyword>
<feature type="compositionally biased region" description="Basic and acidic residues" evidence="5">
    <location>
        <begin position="97"/>
        <end position="109"/>
    </location>
</feature>
<evidence type="ECO:0000256" key="6">
    <source>
        <dbReference type="SAM" id="Phobius"/>
    </source>
</evidence>
<feature type="transmembrane region" description="Helical" evidence="6">
    <location>
        <begin position="228"/>
        <end position="250"/>
    </location>
</feature>
<dbReference type="GO" id="GO:0016020">
    <property type="term" value="C:membrane"/>
    <property type="evidence" value="ECO:0007669"/>
    <property type="project" value="UniProtKB-SubCell"/>
</dbReference>
<dbReference type="KEGG" id="pmrn:116945570"/>
<evidence type="ECO:0000256" key="3">
    <source>
        <dbReference type="ARBA" id="ARBA00022989"/>
    </source>
</evidence>
<evidence type="ECO:0000256" key="5">
    <source>
        <dbReference type="SAM" id="MobiDB-lite"/>
    </source>
</evidence>
<keyword evidence="8" id="KW-1185">Reference proteome</keyword>
<feature type="transmembrane region" description="Helical" evidence="6">
    <location>
        <begin position="148"/>
        <end position="167"/>
    </location>
</feature>
<evidence type="ECO:0000256" key="4">
    <source>
        <dbReference type="ARBA" id="ARBA00023136"/>
    </source>
</evidence>
<dbReference type="PANTHER" id="PTHR11132">
    <property type="entry name" value="SOLUTE CARRIER FAMILY 35"/>
    <property type="match status" value="1"/>
</dbReference>
<organism evidence="8 9">
    <name type="scientific">Petromyzon marinus</name>
    <name type="common">Sea lamprey</name>
    <dbReference type="NCBI Taxonomy" id="7757"/>
    <lineage>
        <taxon>Eukaryota</taxon>
        <taxon>Metazoa</taxon>
        <taxon>Chordata</taxon>
        <taxon>Craniata</taxon>
        <taxon>Vertebrata</taxon>
        <taxon>Cyclostomata</taxon>
        <taxon>Hyperoartia</taxon>
        <taxon>Petromyzontiformes</taxon>
        <taxon>Petromyzontidae</taxon>
        <taxon>Petromyzon</taxon>
    </lineage>
</organism>
<name>A0AAJ7WZM7_PETMA</name>
<proteinExistence type="predicted"/>
<evidence type="ECO:0000256" key="1">
    <source>
        <dbReference type="ARBA" id="ARBA00004141"/>
    </source>
</evidence>
<dbReference type="InterPro" id="IPR050186">
    <property type="entry name" value="TPT_transporter"/>
</dbReference>
<feature type="transmembrane region" description="Helical" evidence="6">
    <location>
        <begin position="270"/>
        <end position="293"/>
    </location>
</feature>
<feature type="domain" description="Sugar phosphate transporter" evidence="7">
    <location>
        <begin position="149"/>
        <end position="448"/>
    </location>
</feature>
<evidence type="ECO:0000259" key="7">
    <source>
        <dbReference type="Pfam" id="PF03151"/>
    </source>
</evidence>
<feature type="transmembrane region" description="Helical" evidence="6">
    <location>
        <begin position="305"/>
        <end position="326"/>
    </location>
</feature>